<dbReference type="InterPro" id="IPR036291">
    <property type="entry name" value="NAD(P)-bd_dom_sf"/>
</dbReference>
<feature type="domain" description="Gfo/Idh/MocA-like oxidoreductase N-terminal" evidence="2">
    <location>
        <begin position="5"/>
        <end position="123"/>
    </location>
</feature>
<name>A0ABW5Q6L6_9BACI</name>
<dbReference type="InterPro" id="IPR000683">
    <property type="entry name" value="Gfo/Idh/MocA-like_OxRdtase_N"/>
</dbReference>
<dbReference type="RefSeq" id="WP_377326790.1">
    <property type="nucleotide sequence ID" value="NZ_JBHUMZ010000006.1"/>
</dbReference>
<keyword evidence="5" id="KW-1185">Reference proteome</keyword>
<dbReference type="InterPro" id="IPR004104">
    <property type="entry name" value="Gfo/Idh/MocA-like_OxRdtase_C"/>
</dbReference>
<sequence>MDQTFKVGIIGLGVVGERILKQFIVHPRFEVVAYCEPNSDRLKQIQEKYGEREVYQSHSDLLKNDQIDLIYLAVPPKLHHPIALNIISYGKHILCEKPLANSTEEAYEMYEAAENKGVINAMNFPLPYQDEFSMMKSMVERQVLGEIKRVEFHMYFPEWPRAWQQNSWIGTREQGGFIREIGPHYLHLTSRLVGLPELEHSFVDYPHDSLKSENGFVVKLNINDVPVLFNGLSNIGQKEHMSYKIFGSKAVLELRNWRELILRTKDHDKEKVKKEANQQLSLLDELANALDGKEYQLISFEEGYQVQKVLEEILHG</sequence>
<dbReference type="PANTHER" id="PTHR43249:SF1">
    <property type="entry name" value="D-GLUCOSIDE 3-DEHYDROGENASE"/>
    <property type="match status" value="1"/>
</dbReference>
<organism evidence="4 5">
    <name type="scientific">Piscibacillus salipiscarius</name>
    <dbReference type="NCBI Taxonomy" id="299480"/>
    <lineage>
        <taxon>Bacteria</taxon>
        <taxon>Bacillati</taxon>
        <taxon>Bacillota</taxon>
        <taxon>Bacilli</taxon>
        <taxon>Bacillales</taxon>
        <taxon>Bacillaceae</taxon>
        <taxon>Piscibacillus</taxon>
    </lineage>
</organism>
<evidence type="ECO:0000313" key="4">
    <source>
        <dbReference type="EMBL" id="MFD2637383.1"/>
    </source>
</evidence>
<evidence type="ECO:0000256" key="1">
    <source>
        <dbReference type="ARBA" id="ARBA00010928"/>
    </source>
</evidence>
<comment type="similarity">
    <text evidence="1">Belongs to the Gfo/Idh/MocA family.</text>
</comment>
<evidence type="ECO:0000313" key="5">
    <source>
        <dbReference type="Proteomes" id="UP001597452"/>
    </source>
</evidence>
<dbReference type="SUPFAM" id="SSF55347">
    <property type="entry name" value="Glyceraldehyde-3-phosphate dehydrogenase-like, C-terminal domain"/>
    <property type="match status" value="1"/>
</dbReference>
<dbReference type="Pfam" id="PF02894">
    <property type="entry name" value="GFO_IDH_MocA_C"/>
    <property type="match status" value="1"/>
</dbReference>
<dbReference type="Proteomes" id="UP001597452">
    <property type="component" value="Unassembled WGS sequence"/>
</dbReference>
<dbReference type="InterPro" id="IPR052515">
    <property type="entry name" value="Gfo/Idh/MocA_Oxidoreductase"/>
</dbReference>
<dbReference type="Gene3D" id="3.40.50.720">
    <property type="entry name" value="NAD(P)-binding Rossmann-like Domain"/>
    <property type="match status" value="1"/>
</dbReference>
<accession>A0ABW5Q6L6</accession>
<evidence type="ECO:0000259" key="2">
    <source>
        <dbReference type="Pfam" id="PF01408"/>
    </source>
</evidence>
<reference evidence="5" key="1">
    <citation type="journal article" date="2019" name="Int. J. Syst. Evol. Microbiol.">
        <title>The Global Catalogue of Microorganisms (GCM) 10K type strain sequencing project: providing services to taxonomists for standard genome sequencing and annotation.</title>
        <authorList>
            <consortium name="The Broad Institute Genomics Platform"/>
            <consortium name="The Broad Institute Genome Sequencing Center for Infectious Disease"/>
            <person name="Wu L."/>
            <person name="Ma J."/>
        </authorList>
    </citation>
    <scope>NUCLEOTIDE SEQUENCE [LARGE SCALE GENOMIC DNA]</scope>
    <source>
        <strain evidence="5">TISTR 1571</strain>
    </source>
</reference>
<dbReference type="Pfam" id="PF01408">
    <property type="entry name" value="GFO_IDH_MocA"/>
    <property type="match status" value="1"/>
</dbReference>
<dbReference type="EMBL" id="JBHUMZ010000006">
    <property type="protein sequence ID" value="MFD2637383.1"/>
    <property type="molecule type" value="Genomic_DNA"/>
</dbReference>
<evidence type="ECO:0000259" key="3">
    <source>
        <dbReference type="Pfam" id="PF02894"/>
    </source>
</evidence>
<proteinExistence type="inferred from homology"/>
<dbReference type="Gene3D" id="3.30.360.10">
    <property type="entry name" value="Dihydrodipicolinate Reductase, domain 2"/>
    <property type="match status" value="1"/>
</dbReference>
<feature type="domain" description="Gfo/Idh/MocA-like oxidoreductase C-terminal" evidence="3">
    <location>
        <begin position="136"/>
        <end position="312"/>
    </location>
</feature>
<comment type="caution">
    <text evidence="4">The sequence shown here is derived from an EMBL/GenBank/DDBJ whole genome shotgun (WGS) entry which is preliminary data.</text>
</comment>
<dbReference type="PANTHER" id="PTHR43249">
    <property type="entry name" value="UDP-N-ACETYL-2-AMINO-2-DEOXY-D-GLUCURONATE OXIDASE"/>
    <property type="match status" value="1"/>
</dbReference>
<gene>
    <name evidence="4" type="ORF">ACFSW4_00650</name>
</gene>
<dbReference type="SUPFAM" id="SSF51735">
    <property type="entry name" value="NAD(P)-binding Rossmann-fold domains"/>
    <property type="match status" value="1"/>
</dbReference>
<protein>
    <submittedName>
        <fullName evidence="4">Gfo/Idh/MocA family protein</fullName>
    </submittedName>
</protein>